<dbReference type="RefSeq" id="WP_128199628.1">
    <property type="nucleotide sequence ID" value="NZ_SACT01000006.1"/>
</dbReference>
<dbReference type="SUPFAM" id="SSF55257">
    <property type="entry name" value="RBP11-like subunits of RNA polymerase"/>
    <property type="match status" value="1"/>
</dbReference>
<dbReference type="EC" id="2.7.7.6" evidence="2 11"/>
<keyword evidence="5 11" id="KW-0808">Transferase</keyword>
<evidence type="ECO:0000313" key="13">
    <source>
        <dbReference type="EMBL" id="RVT50118.1"/>
    </source>
</evidence>
<proteinExistence type="inferred from homology"/>
<name>A0A3S2TLG0_9BURK</name>
<comment type="similarity">
    <text evidence="1 11">Belongs to the RNA polymerase alpha chain family.</text>
</comment>
<evidence type="ECO:0000256" key="2">
    <source>
        <dbReference type="ARBA" id="ARBA00012418"/>
    </source>
</evidence>
<feature type="region of interest" description="Alpha C-terminal domain (alpha-CTD)" evidence="11">
    <location>
        <begin position="261"/>
        <end position="337"/>
    </location>
</feature>
<dbReference type="SUPFAM" id="SSF56553">
    <property type="entry name" value="Insert subdomain of RNA polymerase alpha subunit"/>
    <property type="match status" value="1"/>
</dbReference>
<dbReference type="GO" id="GO:0000428">
    <property type="term" value="C:DNA-directed RNA polymerase complex"/>
    <property type="evidence" value="ECO:0007669"/>
    <property type="project" value="UniProtKB-KW"/>
</dbReference>
<dbReference type="InterPro" id="IPR036643">
    <property type="entry name" value="RNApol_insert_sf"/>
</dbReference>
<dbReference type="Proteomes" id="UP000288178">
    <property type="component" value="Unassembled WGS sequence"/>
</dbReference>
<dbReference type="GO" id="GO:0005737">
    <property type="term" value="C:cytoplasm"/>
    <property type="evidence" value="ECO:0007669"/>
    <property type="project" value="UniProtKB-ARBA"/>
</dbReference>
<evidence type="ECO:0000313" key="14">
    <source>
        <dbReference type="Proteomes" id="UP000288178"/>
    </source>
</evidence>
<evidence type="ECO:0000256" key="10">
    <source>
        <dbReference type="ARBA" id="ARBA00048552"/>
    </source>
</evidence>
<dbReference type="InterPro" id="IPR011773">
    <property type="entry name" value="DNA-dir_RpoA"/>
</dbReference>
<dbReference type="GO" id="GO:0003899">
    <property type="term" value="F:DNA-directed RNA polymerase activity"/>
    <property type="evidence" value="ECO:0007669"/>
    <property type="project" value="UniProtKB-UniRule"/>
</dbReference>
<dbReference type="CDD" id="cd06928">
    <property type="entry name" value="RNAP_alpha_NTD"/>
    <property type="match status" value="1"/>
</dbReference>
<comment type="subunit">
    <text evidence="11">Homodimer. The RNAP catalytic core consists of 2 alpha, 1 beta, 1 beta' and 1 omega subunit. When a sigma factor is associated with the core the holoenzyme is formed, which can initiate transcription.</text>
</comment>
<dbReference type="Pfam" id="PF03118">
    <property type="entry name" value="RNA_pol_A_CTD"/>
    <property type="match status" value="1"/>
</dbReference>
<dbReference type="InterPro" id="IPR011262">
    <property type="entry name" value="DNA-dir_RNA_pol_insert"/>
</dbReference>
<dbReference type="Pfam" id="PF01193">
    <property type="entry name" value="RNA_pol_L"/>
    <property type="match status" value="1"/>
</dbReference>
<evidence type="ECO:0000256" key="3">
    <source>
        <dbReference type="ARBA" id="ARBA00015972"/>
    </source>
</evidence>
<evidence type="ECO:0000256" key="11">
    <source>
        <dbReference type="HAMAP-Rule" id="MF_00059"/>
    </source>
</evidence>
<dbReference type="NCBIfam" id="NF003513">
    <property type="entry name" value="PRK05182.1-2"/>
    <property type="match status" value="1"/>
</dbReference>
<protein>
    <recommendedName>
        <fullName evidence="3 11">DNA-directed RNA polymerase subunit alpha</fullName>
        <shortName evidence="11">RNAP subunit alpha</shortName>
        <ecNumber evidence="2 11">2.7.7.6</ecNumber>
    </recommendedName>
    <alternativeName>
        <fullName evidence="9 11">RNA polymerase subunit alpha</fullName>
    </alternativeName>
    <alternativeName>
        <fullName evidence="8 11">Transcriptase subunit alpha</fullName>
    </alternativeName>
</protein>
<accession>A0A3S2TLG0</accession>
<feature type="region of interest" description="Alpha N-terminal domain (alpha-NTD)" evidence="11">
    <location>
        <begin position="1"/>
        <end position="236"/>
    </location>
</feature>
<organism evidence="13 14">
    <name type="scientific">Rubrivivax albus</name>
    <dbReference type="NCBI Taxonomy" id="2499835"/>
    <lineage>
        <taxon>Bacteria</taxon>
        <taxon>Pseudomonadati</taxon>
        <taxon>Pseudomonadota</taxon>
        <taxon>Betaproteobacteria</taxon>
        <taxon>Burkholderiales</taxon>
        <taxon>Sphaerotilaceae</taxon>
        <taxon>Rubrivivax</taxon>
    </lineage>
</organism>
<dbReference type="InterPro" id="IPR011260">
    <property type="entry name" value="RNAP_asu_C"/>
</dbReference>
<evidence type="ECO:0000256" key="5">
    <source>
        <dbReference type="ARBA" id="ARBA00022679"/>
    </source>
</evidence>
<evidence type="ECO:0000256" key="1">
    <source>
        <dbReference type="ARBA" id="ARBA00007123"/>
    </source>
</evidence>
<dbReference type="EMBL" id="SACT01000006">
    <property type="protein sequence ID" value="RVT50118.1"/>
    <property type="molecule type" value="Genomic_DNA"/>
</dbReference>
<evidence type="ECO:0000256" key="4">
    <source>
        <dbReference type="ARBA" id="ARBA00022478"/>
    </source>
</evidence>
<feature type="domain" description="DNA-directed RNA polymerase RpoA/D/Rpb3-type" evidence="12">
    <location>
        <begin position="27"/>
        <end position="236"/>
    </location>
</feature>
<sequence>MIANALNVLPLLPAPTVAQVAELGAHCTRIALAPLDGGQGATLGAALRRVLLSSLPGCAPTQVTIARTAHEMTTPSGLGEDVARLVLGLKGVVVRMDGRQEGVLSLHAKGPARLRAGDLLAPSGVTVVNPTLVIAELSAGAALDMTITVESGRGYRAVSTPGRTGPALPGSVIRLDASFSPVRRVTYHVEPVRVGAQAGLDRLVLEIETTGALTPFEALQQAARVLRHQLDPFMDPGACTPAAAAGDDGAGRAPTHQLDGLLRGIDELGLSVRASNCLRAEHIHRVGDLIQRTEIELLRTPNLGRKCLNEIKAALASHGLLLGTRVSGWPPTGRLAH</sequence>
<dbReference type="Gene3D" id="2.170.120.12">
    <property type="entry name" value="DNA-directed RNA polymerase, insert domain"/>
    <property type="match status" value="1"/>
</dbReference>
<dbReference type="InterPro" id="IPR036603">
    <property type="entry name" value="RBP11-like"/>
</dbReference>
<comment type="catalytic activity">
    <reaction evidence="10 11">
        <text>RNA(n) + a ribonucleoside 5'-triphosphate = RNA(n+1) + diphosphate</text>
        <dbReference type="Rhea" id="RHEA:21248"/>
        <dbReference type="Rhea" id="RHEA-COMP:14527"/>
        <dbReference type="Rhea" id="RHEA-COMP:17342"/>
        <dbReference type="ChEBI" id="CHEBI:33019"/>
        <dbReference type="ChEBI" id="CHEBI:61557"/>
        <dbReference type="ChEBI" id="CHEBI:140395"/>
        <dbReference type="EC" id="2.7.7.6"/>
    </reaction>
</comment>
<comment type="caution">
    <text evidence="13">The sequence shown here is derived from an EMBL/GenBank/DDBJ whole genome shotgun (WGS) entry which is preliminary data.</text>
</comment>
<dbReference type="GO" id="GO:0006351">
    <property type="term" value="P:DNA-templated transcription"/>
    <property type="evidence" value="ECO:0007669"/>
    <property type="project" value="UniProtKB-UniRule"/>
</dbReference>
<dbReference type="Pfam" id="PF01000">
    <property type="entry name" value="RNA_pol_A_bac"/>
    <property type="match status" value="1"/>
</dbReference>
<dbReference type="Gene3D" id="1.10.150.20">
    <property type="entry name" value="5' to 3' exonuclease, C-terminal subdomain"/>
    <property type="match status" value="1"/>
</dbReference>
<dbReference type="OrthoDB" id="9805706at2"/>
<evidence type="ECO:0000256" key="6">
    <source>
        <dbReference type="ARBA" id="ARBA00022695"/>
    </source>
</evidence>
<gene>
    <name evidence="11" type="primary">rpoA</name>
    <name evidence="13" type="ORF">ENE75_17575</name>
</gene>
<reference evidence="13 14" key="1">
    <citation type="submission" date="2019-01" db="EMBL/GenBank/DDBJ databases">
        <authorList>
            <person name="Chen W.-M."/>
        </authorList>
    </citation>
    <scope>NUCLEOTIDE SEQUENCE [LARGE SCALE GENOMIC DNA]</scope>
    <source>
        <strain evidence="13 14">ICH-3</strain>
    </source>
</reference>
<dbReference type="InterPro" id="IPR011263">
    <property type="entry name" value="DNA-dir_RNA_pol_RpoA/D/Rpb3"/>
</dbReference>
<evidence type="ECO:0000256" key="7">
    <source>
        <dbReference type="ARBA" id="ARBA00023163"/>
    </source>
</evidence>
<dbReference type="HAMAP" id="MF_00059">
    <property type="entry name" value="RNApol_bact_RpoA"/>
    <property type="match status" value="1"/>
</dbReference>
<comment type="domain">
    <text evidence="11">The N-terminal domain is essential for RNAP assembly and basal transcription, whereas the C-terminal domain is involved in interaction with transcriptional regulators and with upstream promoter elements.</text>
</comment>
<keyword evidence="6 11" id="KW-0548">Nucleotidyltransferase</keyword>
<dbReference type="NCBIfam" id="TIGR02027">
    <property type="entry name" value="rpoA"/>
    <property type="match status" value="1"/>
</dbReference>
<comment type="function">
    <text evidence="11">DNA-dependent RNA polymerase catalyzes the transcription of DNA into RNA using the four ribonucleoside triphosphates as substrates.</text>
</comment>
<dbReference type="SUPFAM" id="SSF47789">
    <property type="entry name" value="C-terminal domain of RNA polymerase alpha subunit"/>
    <property type="match status" value="1"/>
</dbReference>
<keyword evidence="14" id="KW-1185">Reference proteome</keyword>
<dbReference type="NCBIfam" id="NF003519">
    <property type="entry name" value="PRK05182.2-5"/>
    <property type="match status" value="1"/>
</dbReference>
<keyword evidence="4 11" id="KW-0240">DNA-directed RNA polymerase</keyword>
<dbReference type="GO" id="GO:0046983">
    <property type="term" value="F:protein dimerization activity"/>
    <property type="evidence" value="ECO:0007669"/>
    <property type="project" value="InterPro"/>
</dbReference>
<evidence type="ECO:0000256" key="9">
    <source>
        <dbReference type="ARBA" id="ARBA00033070"/>
    </source>
</evidence>
<dbReference type="SMART" id="SM00662">
    <property type="entry name" value="RPOLD"/>
    <property type="match status" value="1"/>
</dbReference>
<dbReference type="GO" id="GO:0003677">
    <property type="term" value="F:DNA binding"/>
    <property type="evidence" value="ECO:0007669"/>
    <property type="project" value="UniProtKB-UniRule"/>
</dbReference>
<dbReference type="Gene3D" id="3.30.1360.10">
    <property type="entry name" value="RNA polymerase, RBP11-like subunit"/>
    <property type="match status" value="1"/>
</dbReference>
<keyword evidence="7 11" id="KW-0804">Transcription</keyword>
<dbReference type="AlphaFoldDB" id="A0A3S2TLG0"/>
<evidence type="ECO:0000256" key="8">
    <source>
        <dbReference type="ARBA" id="ARBA00032524"/>
    </source>
</evidence>
<evidence type="ECO:0000259" key="12">
    <source>
        <dbReference type="SMART" id="SM00662"/>
    </source>
</evidence>